<comment type="similarity">
    <text evidence="1">Belongs to the DedA family.</text>
</comment>
<feature type="domain" description="VTT" evidence="3">
    <location>
        <begin position="31"/>
        <end position="156"/>
    </location>
</feature>
<dbReference type="InterPro" id="IPR051311">
    <property type="entry name" value="DedA_domain"/>
</dbReference>
<dbReference type="RefSeq" id="WP_239565570.1">
    <property type="nucleotide sequence ID" value="NZ_BAABIN010000008.1"/>
</dbReference>
<evidence type="ECO:0000259" key="3">
    <source>
        <dbReference type="Pfam" id="PF09335"/>
    </source>
</evidence>
<keyword evidence="2" id="KW-0812">Transmembrane</keyword>
<dbReference type="PANTHER" id="PTHR42709">
    <property type="entry name" value="ALKALINE PHOSPHATASE LIKE PROTEIN"/>
    <property type="match status" value="1"/>
</dbReference>
<feature type="transmembrane region" description="Helical" evidence="2">
    <location>
        <begin position="172"/>
        <end position="191"/>
    </location>
</feature>
<accession>A0A938Y5U4</accession>
<reference evidence="4" key="1">
    <citation type="submission" date="2021-01" db="EMBL/GenBank/DDBJ databases">
        <title>Genomic Encyclopedia of Type Strains, Phase IV (KMG-IV): sequencing the most valuable type-strain genomes for metagenomic binning, comparative biology and taxonomic classification.</title>
        <authorList>
            <person name="Goeker M."/>
        </authorList>
    </citation>
    <scope>NUCLEOTIDE SEQUENCE</scope>
    <source>
        <strain evidence="4">DSM 25523</strain>
    </source>
</reference>
<protein>
    <submittedName>
        <fullName evidence="4">Membrane protein DedA with SNARE-associated domain</fullName>
    </submittedName>
</protein>
<feature type="transmembrane region" description="Helical" evidence="2">
    <location>
        <begin position="145"/>
        <end position="166"/>
    </location>
</feature>
<gene>
    <name evidence="4" type="ORF">JOD01_003744</name>
</gene>
<comment type="caution">
    <text evidence="4">The sequence shown here is derived from an EMBL/GenBank/DDBJ whole genome shotgun (WGS) entry which is preliminary data.</text>
</comment>
<feature type="transmembrane region" description="Helical" evidence="2">
    <location>
        <begin position="52"/>
        <end position="72"/>
    </location>
</feature>
<evidence type="ECO:0000256" key="2">
    <source>
        <dbReference type="SAM" id="Phobius"/>
    </source>
</evidence>
<evidence type="ECO:0000256" key="1">
    <source>
        <dbReference type="ARBA" id="ARBA00010792"/>
    </source>
</evidence>
<dbReference type="GO" id="GO:0005886">
    <property type="term" value="C:plasma membrane"/>
    <property type="evidence" value="ECO:0007669"/>
    <property type="project" value="TreeGrafter"/>
</dbReference>
<keyword evidence="2" id="KW-1133">Transmembrane helix</keyword>
<dbReference type="EMBL" id="JAFBEB010000019">
    <property type="protein sequence ID" value="MBM7592092.1"/>
    <property type="molecule type" value="Genomic_DNA"/>
</dbReference>
<keyword evidence="2" id="KW-0472">Membrane</keyword>
<dbReference type="PANTHER" id="PTHR42709:SF9">
    <property type="entry name" value="ALKALINE PHOSPHATASE LIKE PROTEIN"/>
    <property type="match status" value="1"/>
</dbReference>
<dbReference type="Pfam" id="PF09335">
    <property type="entry name" value="VTT_dom"/>
    <property type="match status" value="1"/>
</dbReference>
<name>A0A938Y5U4_9BACL</name>
<evidence type="ECO:0000313" key="4">
    <source>
        <dbReference type="EMBL" id="MBM7592092.1"/>
    </source>
</evidence>
<sequence length="198" mass="22741">MEFAVLLQGIEHYGYMALYFALWLGIVGMPIPDEVVVMTGGLVTSFQLLDPIPAFLVTYLGVISGLSLGYLLGRKLGMPILERLNRRRKMDRYIGRSQQLLMRYGNYALIFSYFLPVVRHVVPYLLGISNFPFARYALYSYSTGFVWTLLFFLLGRFFGGNLLLIADMVRTYGWYALLAAAVLLLAVWGWVRVRRQWL</sequence>
<feature type="transmembrane region" description="Helical" evidence="2">
    <location>
        <begin position="12"/>
        <end position="32"/>
    </location>
</feature>
<organism evidence="4 5">
    <name type="scientific">Brevibacillus fulvus</name>
    <dbReference type="NCBI Taxonomy" id="1125967"/>
    <lineage>
        <taxon>Bacteria</taxon>
        <taxon>Bacillati</taxon>
        <taxon>Bacillota</taxon>
        <taxon>Bacilli</taxon>
        <taxon>Bacillales</taxon>
        <taxon>Paenibacillaceae</taxon>
        <taxon>Brevibacillus</taxon>
    </lineage>
</organism>
<dbReference type="AlphaFoldDB" id="A0A938Y5U4"/>
<proteinExistence type="inferred from homology"/>
<dbReference type="InterPro" id="IPR032816">
    <property type="entry name" value="VTT_dom"/>
</dbReference>
<evidence type="ECO:0000313" key="5">
    <source>
        <dbReference type="Proteomes" id="UP000717624"/>
    </source>
</evidence>
<keyword evidence="5" id="KW-1185">Reference proteome</keyword>
<dbReference type="Proteomes" id="UP000717624">
    <property type="component" value="Unassembled WGS sequence"/>
</dbReference>